<evidence type="ECO:0000256" key="1">
    <source>
        <dbReference type="SAM" id="SignalP"/>
    </source>
</evidence>
<protein>
    <submittedName>
        <fullName evidence="2">Uncharacterized protein</fullName>
    </submittedName>
</protein>
<organism evidence="2 3">
    <name type="scientific">Caballeronia sordidicola</name>
    <name type="common">Burkholderia sordidicola</name>
    <dbReference type="NCBI Taxonomy" id="196367"/>
    <lineage>
        <taxon>Bacteria</taxon>
        <taxon>Pseudomonadati</taxon>
        <taxon>Pseudomonadota</taxon>
        <taxon>Betaproteobacteria</taxon>
        <taxon>Burkholderiales</taxon>
        <taxon>Burkholderiaceae</taxon>
        <taxon>Caballeronia</taxon>
    </lineage>
</organism>
<dbReference type="AlphaFoldDB" id="A0A158G2T3"/>
<sequence>MKSKYKKSLKATMIAAASLVLATSAFAASIDGTVMVRVGGRVQSVDANMHRVTVINAQGATESFQVGASVSDLNKLRAGTNVVGTTARPVRLTVLESSRLAAVPSQNGNETIAQVTSVDSQRGSLTLKDTLGAELTVQANSPGSVAAVAPGTRVLVNAVNPALLANGQALQ</sequence>
<dbReference type="OrthoDB" id="9009297at2"/>
<dbReference type="EMBL" id="FCOC02000004">
    <property type="protein sequence ID" value="SAL26161.1"/>
    <property type="molecule type" value="Genomic_DNA"/>
</dbReference>
<accession>A0A158G2T3</accession>
<dbReference type="RefSeq" id="WP_060818635.1">
    <property type="nucleotide sequence ID" value="NZ_FCOC02000004.1"/>
</dbReference>
<keyword evidence="1" id="KW-0732">Signal</keyword>
<proteinExistence type="predicted"/>
<evidence type="ECO:0000313" key="2">
    <source>
        <dbReference type="EMBL" id="SAL26161.1"/>
    </source>
</evidence>
<reference evidence="2 3" key="1">
    <citation type="submission" date="2016-01" db="EMBL/GenBank/DDBJ databases">
        <authorList>
            <person name="Oliw E.H."/>
        </authorList>
    </citation>
    <scope>NUCLEOTIDE SEQUENCE [LARGE SCALE GENOMIC DNA]</scope>
    <source>
        <strain evidence="2">LMG 22029</strain>
    </source>
</reference>
<gene>
    <name evidence="2" type="ORF">AWB64_02142</name>
</gene>
<name>A0A158G2T3_CABSO</name>
<evidence type="ECO:0000313" key="3">
    <source>
        <dbReference type="Proteomes" id="UP000054893"/>
    </source>
</evidence>
<feature type="signal peptide" evidence="1">
    <location>
        <begin position="1"/>
        <end position="27"/>
    </location>
</feature>
<feature type="chain" id="PRO_5007810335" evidence="1">
    <location>
        <begin position="28"/>
        <end position="171"/>
    </location>
</feature>
<dbReference type="Proteomes" id="UP000054893">
    <property type="component" value="Unassembled WGS sequence"/>
</dbReference>